<evidence type="ECO:0000313" key="3">
    <source>
        <dbReference type="EMBL" id="KPP62580.1"/>
    </source>
</evidence>
<gene>
    <name evidence="3" type="ORF">Z043_119231</name>
</gene>
<evidence type="ECO:0000313" key="4">
    <source>
        <dbReference type="Proteomes" id="UP000034805"/>
    </source>
</evidence>
<comment type="caution">
    <text evidence="3">The sequence shown here is derived from an EMBL/GenBank/DDBJ whole genome shotgun (WGS) entry which is preliminary data.</text>
</comment>
<dbReference type="Proteomes" id="UP000034805">
    <property type="component" value="Unassembled WGS sequence"/>
</dbReference>
<dbReference type="PANTHER" id="PTHR23084">
    <property type="entry name" value="PHOSPHATIDYLINOSITOL-4-PHOSPHATE 5-KINASE RELATED"/>
    <property type="match status" value="1"/>
</dbReference>
<protein>
    <recommendedName>
        <fullName evidence="5">MORN repeat-containing protein 4-like</fullName>
    </recommendedName>
</protein>
<feature type="region of interest" description="Disordered" evidence="2">
    <location>
        <begin position="1"/>
        <end position="57"/>
    </location>
</feature>
<dbReference type="PANTHER" id="PTHR23084:SF179">
    <property type="entry name" value="OS10G0565000 PROTEIN"/>
    <property type="match status" value="1"/>
</dbReference>
<reference evidence="3 4" key="1">
    <citation type="submission" date="2015-08" db="EMBL/GenBank/DDBJ databases">
        <title>The genome of the Asian arowana (Scleropages formosus).</title>
        <authorList>
            <person name="Tan M.H."/>
            <person name="Gan H.M."/>
            <person name="Croft L.J."/>
            <person name="Austin C.M."/>
        </authorList>
    </citation>
    <scope>NUCLEOTIDE SEQUENCE [LARGE SCALE GENOMIC DNA]</scope>
    <source>
        <strain evidence="3">Aro1</strain>
    </source>
</reference>
<keyword evidence="1" id="KW-0677">Repeat</keyword>
<sequence>MDGPVLDMPAPECVAAGAPRTPWTPGSSGSYAGETGVGGQKHGSGLQMWPDGSRYEGQFTNGHKEGVGVYTWPDGEVGMSV</sequence>
<evidence type="ECO:0000256" key="1">
    <source>
        <dbReference type="ARBA" id="ARBA00022737"/>
    </source>
</evidence>
<dbReference type="SMART" id="SM00698">
    <property type="entry name" value="MORN"/>
    <property type="match status" value="2"/>
</dbReference>
<dbReference type="SUPFAM" id="SSF82185">
    <property type="entry name" value="Histone H3 K4-specific methyltransferase SET7/9 N-terminal domain"/>
    <property type="match status" value="1"/>
</dbReference>
<dbReference type="InterPro" id="IPR003409">
    <property type="entry name" value="MORN"/>
</dbReference>
<evidence type="ECO:0000256" key="2">
    <source>
        <dbReference type="SAM" id="MobiDB-lite"/>
    </source>
</evidence>
<proteinExistence type="predicted"/>
<dbReference type="AlphaFoldDB" id="A0A0P7TNA2"/>
<name>A0A0P7TNA2_SCLFO</name>
<evidence type="ECO:0008006" key="5">
    <source>
        <dbReference type="Google" id="ProtNLM"/>
    </source>
</evidence>
<organism evidence="3 4">
    <name type="scientific">Scleropages formosus</name>
    <name type="common">Asian bonytongue</name>
    <name type="synonym">Osteoglossum formosum</name>
    <dbReference type="NCBI Taxonomy" id="113540"/>
    <lineage>
        <taxon>Eukaryota</taxon>
        <taxon>Metazoa</taxon>
        <taxon>Chordata</taxon>
        <taxon>Craniata</taxon>
        <taxon>Vertebrata</taxon>
        <taxon>Euteleostomi</taxon>
        <taxon>Actinopterygii</taxon>
        <taxon>Neopterygii</taxon>
        <taxon>Teleostei</taxon>
        <taxon>Osteoglossocephala</taxon>
        <taxon>Osteoglossomorpha</taxon>
        <taxon>Osteoglossiformes</taxon>
        <taxon>Osteoglossidae</taxon>
        <taxon>Scleropages</taxon>
    </lineage>
</organism>
<dbReference type="EMBL" id="JARO02008553">
    <property type="protein sequence ID" value="KPP62580.1"/>
    <property type="molecule type" value="Genomic_DNA"/>
</dbReference>
<dbReference type="Gene3D" id="2.20.110.10">
    <property type="entry name" value="Histone H3 K4-specific methyltransferase SET7/9 N-terminal domain"/>
    <property type="match status" value="1"/>
</dbReference>
<accession>A0A0P7TNA2</accession>
<dbReference type="Pfam" id="PF02493">
    <property type="entry name" value="MORN"/>
    <property type="match status" value="2"/>
</dbReference>